<name>A0ABR0F155_ZASCE</name>
<proteinExistence type="predicted"/>
<evidence type="ECO:0000313" key="2">
    <source>
        <dbReference type="Proteomes" id="UP001305779"/>
    </source>
</evidence>
<keyword evidence="2" id="KW-1185">Reference proteome</keyword>
<comment type="caution">
    <text evidence="1">The sequence shown here is derived from an EMBL/GenBank/DDBJ whole genome shotgun (WGS) entry which is preliminary data.</text>
</comment>
<protein>
    <submittedName>
        <fullName evidence="1">Uncharacterized protein</fullName>
    </submittedName>
</protein>
<evidence type="ECO:0000313" key="1">
    <source>
        <dbReference type="EMBL" id="KAK4507116.1"/>
    </source>
</evidence>
<dbReference type="EMBL" id="JAXOVC010000001">
    <property type="protein sequence ID" value="KAK4507116.1"/>
    <property type="molecule type" value="Genomic_DNA"/>
</dbReference>
<accession>A0ABR0F155</accession>
<sequence>MPVLCAPATFNPVLSLDNILVRFHPIWKRSMKLLDQDSLAGQAAADLMRDALAMAADFATWPSGQIEAWTPSRLPQTLIQSVPGLDLPDQADEYFDVYVAAVWNTYRKTQLRENDN</sequence>
<reference evidence="1 2" key="1">
    <citation type="journal article" date="2023" name="G3 (Bethesda)">
        <title>A chromosome-level genome assembly of Zasmidium syzygii isolated from banana leaves.</title>
        <authorList>
            <person name="van Westerhoven A.C."/>
            <person name="Mehrabi R."/>
            <person name="Talebi R."/>
            <person name="Steentjes M.B.F."/>
            <person name="Corcolon B."/>
            <person name="Chong P.A."/>
            <person name="Kema G.H.J."/>
            <person name="Seidl M.F."/>
        </authorList>
    </citation>
    <scope>NUCLEOTIDE SEQUENCE [LARGE SCALE GENOMIC DNA]</scope>
    <source>
        <strain evidence="1 2">P124</strain>
    </source>
</reference>
<gene>
    <name evidence="1" type="ORF">PRZ48_000850</name>
</gene>
<organism evidence="1 2">
    <name type="scientific">Zasmidium cellare</name>
    <name type="common">Wine cellar mold</name>
    <name type="synonym">Racodium cellare</name>
    <dbReference type="NCBI Taxonomy" id="395010"/>
    <lineage>
        <taxon>Eukaryota</taxon>
        <taxon>Fungi</taxon>
        <taxon>Dikarya</taxon>
        <taxon>Ascomycota</taxon>
        <taxon>Pezizomycotina</taxon>
        <taxon>Dothideomycetes</taxon>
        <taxon>Dothideomycetidae</taxon>
        <taxon>Mycosphaerellales</taxon>
        <taxon>Mycosphaerellaceae</taxon>
        <taxon>Zasmidium</taxon>
    </lineage>
</organism>
<dbReference type="Proteomes" id="UP001305779">
    <property type="component" value="Unassembled WGS sequence"/>
</dbReference>